<organism evidence="1 2">
    <name type="scientific">Geoalkalibacter halelectricus</name>
    <dbReference type="NCBI Taxonomy" id="2847045"/>
    <lineage>
        <taxon>Bacteria</taxon>
        <taxon>Pseudomonadati</taxon>
        <taxon>Thermodesulfobacteriota</taxon>
        <taxon>Desulfuromonadia</taxon>
        <taxon>Desulfuromonadales</taxon>
        <taxon>Geoalkalibacteraceae</taxon>
        <taxon>Geoalkalibacter</taxon>
    </lineage>
</organism>
<protein>
    <submittedName>
        <fullName evidence="1">Nicotinate-nucleotide adenylyltransferase</fullName>
    </submittedName>
</protein>
<dbReference type="SUPFAM" id="SSF52374">
    <property type="entry name" value="Nucleotidylyl transferase"/>
    <property type="match status" value="1"/>
</dbReference>
<keyword evidence="1" id="KW-0808">Transferase</keyword>
<sequence length="193" mass="21886">MLDCSEMGVIHGRFQVLHRDHLRYLLAGAERSRHLVVGITNPDPSLTRAEEADTRRDRPLANPLSYFERYLMVRAVLEEAGIQPGDFSVVPLPINLPELYRHYVPLDALYFLSIYDDWGRKKLARFQNMGLRTHVLWEVPPEDKGLSAGAIRDLMAHGQPWEHLVPPAAARLLNHWDIPARLAAASRQDGTPG</sequence>
<reference evidence="1" key="1">
    <citation type="journal article" date="2022" name="Environ. Microbiol.">
        <title>Geoalkalibacter halelectricus SAP #1 sp. nov. possessing extracellular electron transfer and mineral#reducing capabilities from a haloalkaline environment.</title>
        <authorList>
            <person name="Yadav S."/>
            <person name="Singh R."/>
            <person name="Sundharam S.S."/>
            <person name="Chaudhary S."/>
            <person name="Krishnamurthi S."/>
            <person name="Patil S.A."/>
        </authorList>
    </citation>
    <scope>NUCLEOTIDE SEQUENCE</scope>
    <source>
        <strain evidence="1">SAP-1</strain>
    </source>
</reference>
<dbReference type="Proteomes" id="UP001060414">
    <property type="component" value="Chromosome"/>
</dbReference>
<name>A0ABY5ZUK8_9BACT</name>
<dbReference type="PANTHER" id="PTHR21342">
    <property type="entry name" value="PHOSPHOPANTETHEINE ADENYLYLTRANSFERASE"/>
    <property type="match status" value="1"/>
</dbReference>
<keyword evidence="2" id="KW-1185">Reference proteome</keyword>
<keyword evidence="1" id="KW-0548">Nucleotidyltransferase</keyword>
<dbReference type="Gene3D" id="3.40.50.620">
    <property type="entry name" value="HUPs"/>
    <property type="match status" value="1"/>
</dbReference>
<dbReference type="GO" id="GO:0016779">
    <property type="term" value="F:nucleotidyltransferase activity"/>
    <property type="evidence" value="ECO:0007669"/>
    <property type="project" value="UniProtKB-KW"/>
</dbReference>
<dbReference type="RefSeq" id="WP_260749267.1">
    <property type="nucleotide sequence ID" value="NZ_CP092109.1"/>
</dbReference>
<evidence type="ECO:0000313" key="2">
    <source>
        <dbReference type="Proteomes" id="UP001060414"/>
    </source>
</evidence>
<proteinExistence type="predicted"/>
<gene>
    <name evidence="1" type="ORF">L9S41_05725</name>
</gene>
<dbReference type="PANTHER" id="PTHR21342:SF0">
    <property type="entry name" value="BIFUNCTIONAL NMN ADENYLYLTRANSFERASE_NUDIX HYDROLASE"/>
    <property type="match status" value="1"/>
</dbReference>
<evidence type="ECO:0000313" key="1">
    <source>
        <dbReference type="EMBL" id="UWZ80901.1"/>
    </source>
</evidence>
<dbReference type="InterPro" id="IPR014729">
    <property type="entry name" value="Rossmann-like_a/b/a_fold"/>
</dbReference>
<dbReference type="EMBL" id="CP092109">
    <property type="protein sequence ID" value="UWZ80901.1"/>
    <property type="molecule type" value="Genomic_DNA"/>
</dbReference>
<accession>A0ABY5ZUK8</accession>